<sequence length="190" mass="21572">MTIPTIEELKKEKIIPNIFPNEDINLNIDIFISFKAGKEVKNGNILDISGTGSVPRNVRFSEAPPDGYCFVLFMIDPDFPSRKRPDGSEYIHWAVSGIKSKELLKGTEKNSITLLPYTGPSIKKGTGLHRISFILLLIKEENKDNITGIPIYRGENYITRVKFNNYNTSYNIAQINDMQIVGFNWCQIEV</sequence>
<dbReference type="KEGG" id="pcb:PCHAS_1436900"/>
<dbReference type="RefSeq" id="XP_745198.1">
    <property type="nucleotide sequence ID" value="XM_740105.1"/>
</dbReference>
<dbReference type="EMBL" id="LK022891">
    <property type="protein sequence ID" value="VTZ71047.1"/>
    <property type="molecule type" value="Genomic_DNA"/>
</dbReference>
<proteinExistence type="inferred from homology"/>
<reference evidence="6 7" key="3">
    <citation type="submission" date="2016-08" db="EMBL/GenBank/DDBJ databases">
        <authorList>
            <consortium name="Pathogen Informatics"/>
        </authorList>
    </citation>
    <scope>NUCLEOTIDE SEQUENCE [LARGE SCALE GENOMIC DNA]</scope>
    <source>
        <strain evidence="2 7">AJ</strain>
        <strain evidence="4">AS</strain>
        <strain evidence="3 6">CB</strain>
    </source>
</reference>
<dbReference type="SUPFAM" id="SSF49777">
    <property type="entry name" value="PEBP-like"/>
    <property type="match status" value="1"/>
</dbReference>
<dbReference type="PANTHER" id="PTHR11362:SF82">
    <property type="entry name" value="PHOSPHATIDYLETHANOLAMINE-BINDING PROTEIN 4"/>
    <property type="match status" value="1"/>
</dbReference>
<dbReference type="Proteomes" id="UP000195489">
    <property type="component" value="Chromosome 14"/>
</dbReference>
<dbReference type="Pfam" id="PF01161">
    <property type="entry name" value="PBP"/>
    <property type="match status" value="1"/>
</dbReference>
<comment type="similarity">
    <text evidence="1">Belongs to the phosphatidylethanolamine-binding protein family.</text>
</comment>
<evidence type="ECO:0000313" key="7">
    <source>
        <dbReference type="Proteomes" id="UP000507163"/>
    </source>
</evidence>
<dbReference type="PROSITE" id="PS01220">
    <property type="entry name" value="PBP"/>
    <property type="match status" value="1"/>
</dbReference>
<evidence type="ECO:0000313" key="3">
    <source>
        <dbReference type="EMBL" id="SCN63187.1"/>
    </source>
</evidence>
<dbReference type="EMBL" id="LT608166">
    <property type="protein sequence ID" value="SCN63187.1"/>
    <property type="molecule type" value="Genomic_DNA"/>
</dbReference>
<evidence type="ECO:0000313" key="2">
    <source>
        <dbReference type="EMBL" id="SCM26442.1"/>
    </source>
</evidence>
<reference evidence="4 5" key="1">
    <citation type="journal article" date="2014" name="BMC Biol.">
        <title>A comprehensive evaluation of rodent malaria parasite genomes and gene expression.</title>
        <authorList>
            <person name="Otto T.D."/>
            <person name="Bohme U."/>
            <person name="Jackson A.P."/>
            <person name="Hunt M."/>
            <person name="Franke-Fayard B."/>
            <person name="Hoeijmakers W.A."/>
            <person name="Religa A.A."/>
            <person name="Robertson L."/>
            <person name="Sanders M."/>
            <person name="Ogun S.A."/>
            <person name="Cunningham D."/>
            <person name="Erhart A."/>
            <person name="Billker O."/>
            <person name="Khan S.M."/>
            <person name="Stunnenberg H.G."/>
            <person name="Langhorne J."/>
            <person name="Holder A.A."/>
            <person name="Waters A.P."/>
            <person name="Newbold C.I."/>
            <person name="Pain A."/>
            <person name="Berriman M."/>
            <person name="Janse C.J."/>
        </authorList>
    </citation>
    <scope>NUCLEOTIDE SEQUENCE [LARGE SCALE GENOMIC DNA]</scope>
    <source>
        <strain evidence="4 5">AS</strain>
    </source>
</reference>
<dbReference type="GeneID" id="3498320"/>
<protein>
    <submittedName>
        <fullName evidence="3">Raf kinase inhibitor, putative</fullName>
    </submittedName>
</protein>
<dbReference type="AlphaFoldDB" id="A0A077TT51"/>
<accession>A0A077TT51</accession>
<keyword evidence="2" id="KW-0418">Kinase</keyword>
<evidence type="ECO:0000313" key="6">
    <source>
        <dbReference type="Proteomes" id="UP000195489"/>
    </source>
</evidence>
<dbReference type="Gene3D" id="3.90.280.10">
    <property type="entry name" value="PEBP-like"/>
    <property type="match status" value="1"/>
</dbReference>
<dbReference type="InterPro" id="IPR001858">
    <property type="entry name" value="Phosphatidylethanolamine-bd_CS"/>
</dbReference>
<keyword evidence="5" id="KW-1185">Reference proteome</keyword>
<dbReference type="GO" id="GO:0016301">
    <property type="term" value="F:kinase activity"/>
    <property type="evidence" value="ECO:0007669"/>
    <property type="project" value="UniProtKB-KW"/>
</dbReference>
<dbReference type="PANTHER" id="PTHR11362">
    <property type="entry name" value="PHOSPHATIDYLETHANOLAMINE-BINDING PROTEIN"/>
    <property type="match status" value="1"/>
</dbReference>
<dbReference type="EMBL" id="LT608180">
    <property type="protein sequence ID" value="SCM26442.1"/>
    <property type="molecule type" value="Genomic_DNA"/>
</dbReference>
<dbReference type="Proteomes" id="UP000507163">
    <property type="component" value="Chromosome 14"/>
</dbReference>
<evidence type="ECO:0000313" key="4">
    <source>
        <dbReference type="EMBL" id="VTZ71047.1"/>
    </source>
</evidence>
<dbReference type="CDD" id="cd00866">
    <property type="entry name" value="PEBP_euk"/>
    <property type="match status" value="1"/>
</dbReference>
<dbReference type="InterPro" id="IPR008914">
    <property type="entry name" value="PEBP"/>
</dbReference>
<dbReference type="Proteomes" id="UP000071118">
    <property type="component" value="Chromosome 14"/>
</dbReference>
<gene>
    <name evidence="3" type="primary">RKIP</name>
    <name evidence="2" type="ORF">PCHAJ_000453900</name>
    <name evidence="4" type="ORF">PCHAS_1436900</name>
    <name evidence="3" type="ORF">PCHCB_000458700</name>
</gene>
<dbReference type="InterPro" id="IPR035810">
    <property type="entry name" value="PEBP_euk"/>
</dbReference>
<reference evidence="4" key="2">
    <citation type="submission" date="2014-05" db="EMBL/GenBank/DDBJ databases">
        <authorList>
            <person name="Aslett M.A."/>
            <person name="De Silva N."/>
        </authorList>
    </citation>
    <scope>NUCLEOTIDE SEQUENCE</scope>
    <source>
        <strain evidence="4">AS</strain>
    </source>
</reference>
<name>A0A077TT51_PLACU</name>
<organism evidence="3 6">
    <name type="scientific">Plasmodium chabaudi chabaudi</name>
    <dbReference type="NCBI Taxonomy" id="31271"/>
    <lineage>
        <taxon>Eukaryota</taxon>
        <taxon>Sar</taxon>
        <taxon>Alveolata</taxon>
        <taxon>Apicomplexa</taxon>
        <taxon>Aconoidasida</taxon>
        <taxon>Haemosporida</taxon>
        <taxon>Plasmodiidae</taxon>
        <taxon>Plasmodium</taxon>
        <taxon>Plasmodium (Vinckeia)</taxon>
    </lineage>
</organism>
<keyword evidence="2" id="KW-0808">Transferase</keyword>
<evidence type="ECO:0000313" key="5">
    <source>
        <dbReference type="Proteomes" id="UP000071118"/>
    </source>
</evidence>
<dbReference type="InterPro" id="IPR036610">
    <property type="entry name" value="PEBP-like_sf"/>
</dbReference>
<dbReference type="OrthoDB" id="2506647at2759"/>
<dbReference type="VEuPathDB" id="PlasmoDB:PCHAS_1436900"/>
<evidence type="ECO:0000256" key="1">
    <source>
        <dbReference type="ARBA" id="ARBA00007091"/>
    </source>
</evidence>